<accession>V6SPG8</accession>
<protein>
    <submittedName>
        <fullName evidence="1">Uncharacterized protein</fullName>
    </submittedName>
</protein>
<dbReference type="STRING" id="1341181.FLJC2902T_16850"/>
<dbReference type="Proteomes" id="UP000018004">
    <property type="component" value="Unassembled WGS sequence"/>
</dbReference>
<name>V6SPG8_9FLAO</name>
<organism evidence="1 2">
    <name type="scientific">Flavobacterium limnosediminis JC2902</name>
    <dbReference type="NCBI Taxonomy" id="1341181"/>
    <lineage>
        <taxon>Bacteria</taxon>
        <taxon>Pseudomonadati</taxon>
        <taxon>Bacteroidota</taxon>
        <taxon>Flavobacteriia</taxon>
        <taxon>Flavobacteriales</taxon>
        <taxon>Flavobacteriaceae</taxon>
        <taxon>Flavobacterium</taxon>
    </lineage>
</organism>
<proteinExistence type="predicted"/>
<comment type="caution">
    <text evidence="1">The sequence shown here is derived from an EMBL/GenBank/DDBJ whole genome shotgun (WGS) entry which is preliminary data.</text>
</comment>
<gene>
    <name evidence="1" type="ORF">FLJC2902T_16850</name>
</gene>
<sequence>MFLSFLMGSMLFDLWARSMMYYFGLDNKKRLVVIDKPLYLFWF</sequence>
<dbReference type="EMBL" id="AVGG01000007">
    <property type="protein sequence ID" value="ESU28334.1"/>
    <property type="molecule type" value="Genomic_DNA"/>
</dbReference>
<reference evidence="1 2" key="1">
    <citation type="submission" date="2013-08" db="EMBL/GenBank/DDBJ databases">
        <title>Flavobacterium limnosediminis JC2902 genome sequencing.</title>
        <authorList>
            <person name="Lee K."/>
            <person name="Yi H."/>
            <person name="Park S."/>
            <person name="Chun J."/>
        </authorList>
    </citation>
    <scope>NUCLEOTIDE SEQUENCE [LARGE SCALE GENOMIC DNA]</scope>
    <source>
        <strain evidence="1 2">JC2902</strain>
    </source>
</reference>
<evidence type="ECO:0000313" key="1">
    <source>
        <dbReference type="EMBL" id="ESU28334.1"/>
    </source>
</evidence>
<keyword evidence="2" id="KW-1185">Reference proteome</keyword>
<dbReference type="PATRIC" id="fig|1341181.4.peg.1661"/>
<evidence type="ECO:0000313" key="2">
    <source>
        <dbReference type="Proteomes" id="UP000018004"/>
    </source>
</evidence>
<dbReference type="AlphaFoldDB" id="V6SPG8"/>